<feature type="compositionally biased region" description="Basic and acidic residues" evidence="1">
    <location>
        <begin position="54"/>
        <end position="66"/>
    </location>
</feature>
<comment type="caution">
    <text evidence="2">The sequence shown here is derived from an EMBL/GenBank/DDBJ whole genome shotgun (WGS) entry which is preliminary data.</text>
</comment>
<protein>
    <submittedName>
        <fullName evidence="2">Uncharacterized protein</fullName>
    </submittedName>
</protein>
<dbReference type="EMBL" id="VSSQ01021975">
    <property type="protein sequence ID" value="MPM67946.1"/>
    <property type="molecule type" value="Genomic_DNA"/>
</dbReference>
<feature type="compositionally biased region" description="Basic and acidic residues" evidence="1">
    <location>
        <begin position="117"/>
        <end position="127"/>
    </location>
</feature>
<proteinExistence type="predicted"/>
<evidence type="ECO:0000256" key="1">
    <source>
        <dbReference type="SAM" id="MobiDB-lite"/>
    </source>
</evidence>
<feature type="compositionally biased region" description="Basic residues" evidence="1">
    <location>
        <begin position="67"/>
        <end position="88"/>
    </location>
</feature>
<sequence>MGSDAAVRHRLLYCDRGGGSQSQICVPVHRRRHGSGHPRLLQSGGSGQQLDPVRGCRPDVDPELRRQDHRFRRRRDRHRLRGQNRQRRSRVECRQPAADQRRQTLPRPQLRRRHRDFGRTERRDARRLLRQPPHPQGLRRAALRFAGQ</sequence>
<feature type="region of interest" description="Disordered" evidence="1">
    <location>
        <begin position="30"/>
        <end position="138"/>
    </location>
</feature>
<organism evidence="2">
    <name type="scientific">bioreactor metagenome</name>
    <dbReference type="NCBI Taxonomy" id="1076179"/>
    <lineage>
        <taxon>unclassified sequences</taxon>
        <taxon>metagenomes</taxon>
        <taxon>ecological metagenomes</taxon>
    </lineage>
</organism>
<evidence type="ECO:0000313" key="2">
    <source>
        <dbReference type="EMBL" id="MPM67946.1"/>
    </source>
</evidence>
<accession>A0A645BRF8</accession>
<dbReference type="AlphaFoldDB" id="A0A645BRF8"/>
<reference evidence="2" key="1">
    <citation type="submission" date="2019-08" db="EMBL/GenBank/DDBJ databases">
        <authorList>
            <person name="Kucharzyk K."/>
            <person name="Murdoch R.W."/>
            <person name="Higgins S."/>
            <person name="Loffler F."/>
        </authorList>
    </citation>
    <scope>NUCLEOTIDE SEQUENCE</scope>
</reference>
<name>A0A645BRF8_9ZZZZ</name>
<gene>
    <name evidence="2" type="ORF">SDC9_114871</name>
</gene>